<organism evidence="1 2">
    <name type="scientific">Nitrososphaera viennensis EN76</name>
    <dbReference type="NCBI Taxonomy" id="926571"/>
    <lineage>
        <taxon>Archaea</taxon>
        <taxon>Nitrososphaerota</taxon>
        <taxon>Nitrososphaeria</taxon>
        <taxon>Nitrososphaerales</taxon>
        <taxon>Nitrososphaeraceae</taxon>
        <taxon>Nitrososphaera</taxon>
    </lineage>
</organism>
<dbReference type="HOGENOM" id="CLU_157016_0_0_2"/>
<keyword evidence="2" id="KW-1185">Reference proteome</keyword>
<dbReference type="AlphaFoldDB" id="A0A060HKC7"/>
<reference evidence="1 2" key="1">
    <citation type="journal article" date="2014" name="Int. J. Syst. Evol. Microbiol.">
        <title>Nitrososphaera viennensis gen. nov., sp. nov., an aerobic and mesophilic, ammonia-oxidizing archaeon from soil and a member of the archaeal phylum Thaumarchaeota.</title>
        <authorList>
            <person name="Stieglmeier M."/>
            <person name="Klingl A."/>
            <person name="Alves R.J."/>
            <person name="Rittmann S.K."/>
            <person name="Melcher M."/>
            <person name="Leisch N."/>
            <person name="Schleper C."/>
        </authorList>
    </citation>
    <scope>NUCLEOTIDE SEQUENCE [LARGE SCALE GENOMIC DNA]</scope>
    <source>
        <strain evidence="1">EN76</strain>
    </source>
</reference>
<dbReference type="Proteomes" id="UP000027093">
    <property type="component" value="Chromosome"/>
</dbReference>
<accession>A0A060HKC7</accession>
<dbReference type="STRING" id="926571.NVIE_026920"/>
<evidence type="ECO:0000313" key="2">
    <source>
        <dbReference type="Proteomes" id="UP000027093"/>
    </source>
</evidence>
<dbReference type="EMBL" id="CP007536">
    <property type="protein sequence ID" value="AIC16964.1"/>
    <property type="molecule type" value="Genomic_DNA"/>
</dbReference>
<proteinExistence type="predicted"/>
<gene>
    <name evidence="1" type="ORF">NVIE_026920</name>
</gene>
<name>A0A060HKC7_9ARCH</name>
<dbReference type="KEGG" id="nvn:NVIE_026920"/>
<sequence length="133" mass="14843">MNNFELCEGVCALHENIMGAAVLQQGVAIAGFSKPVTPLPNEERLKAIFFQTEIIAAIHRSNQDFYGPLLFFTAHFEGSDVLAFPLENQIGEKTILAFKVSPPYNHNELVAKVLDYLKKHAPYEGNDDLLNPR</sequence>
<protein>
    <submittedName>
        <fullName evidence="1">Uncharacterized protein</fullName>
    </submittedName>
</protein>
<evidence type="ECO:0000313" key="1">
    <source>
        <dbReference type="EMBL" id="AIC16964.1"/>
    </source>
</evidence>